<protein>
    <submittedName>
        <fullName evidence="2">Uncharacterized protein</fullName>
    </submittedName>
</protein>
<evidence type="ECO:0000256" key="1">
    <source>
        <dbReference type="SAM" id="MobiDB-lite"/>
    </source>
</evidence>
<organism evidence="2 3">
    <name type="scientific">Erwinia aphidicola</name>
    <dbReference type="NCBI Taxonomy" id="68334"/>
    <lineage>
        <taxon>Bacteria</taxon>
        <taxon>Pseudomonadati</taxon>
        <taxon>Pseudomonadota</taxon>
        <taxon>Gammaproteobacteria</taxon>
        <taxon>Enterobacterales</taxon>
        <taxon>Erwiniaceae</taxon>
        <taxon>Erwinia</taxon>
    </lineage>
</organism>
<proteinExistence type="predicted"/>
<sequence length="46" mass="5257">MSKESHKEESKPHPAKDNPSEHGEIPRTRDGSQDDKKDPYKDPAKK</sequence>
<name>A0ABU8DGG8_ERWAP</name>
<evidence type="ECO:0000313" key="2">
    <source>
        <dbReference type="EMBL" id="MEI2682013.1"/>
    </source>
</evidence>
<gene>
    <name evidence="2" type="ORF">V8N49_10115</name>
</gene>
<dbReference type="Proteomes" id="UP001306592">
    <property type="component" value="Unassembled WGS sequence"/>
</dbReference>
<reference evidence="2 3" key="1">
    <citation type="submission" date="2024-02" db="EMBL/GenBank/DDBJ databases">
        <title>First report Erwinia aphidicola in onion in Chile.</title>
        <authorList>
            <person name="Valenzuela M."/>
            <person name="Pena M."/>
            <person name="Dutta B."/>
        </authorList>
    </citation>
    <scope>NUCLEOTIDE SEQUENCE [LARGE SCALE GENOMIC DNA]</scope>
    <source>
        <strain evidence="2 3">QCJ3A</strain>
    </source>
</reference>
<keyword evidence="3" id="KW-1185">Reference proteome</keyword>
<feature type="region of interest" description="Disordered" evidence="1">
    <location>
        <begin position="1"/>
        <end position="46"/>
    </location>
</feature>
<comment type="caution">
    <text evidence="2">The sequence shown here is derived from an EMBL/GenBank/DDBJ whole genome shotgun (WGS) entry which is preliminary data.</text>
</comment>
<dbReference type="RefSeq" id="WP_166643181.1">
    <property type="nucleotide sequence ID" value="NZ_CAKKMT010000001.1"/>
</dbReference>
<evidence type="ECO:0000313" key="3">
    <source>
        <dbReference type="Proteomes" id="UP001306592"/>
    </source>
</evidence>
<dbReference type="GeneID" id="89473391"/>
<accession>A0ABU8DGG8</accession>
<dbReference type="EMBL" id="JBANEI010000005">
    <property type="protein sequence ID" value="MEI2682013.1"/>
    <property type="molecule type" value="Genomic_DNA"/>
</dbReference>